<evidence type="ECO:0000313" key="1">
    <source>
        <dbReference type="EMBL" id="CAL1282906.1"/>
    </source>
</evidence>
<gene>
    <name evidence="1" type="ORF">LARSCL_LOCUS12308</name>
</gene>
<proteinExistence type="predicted"/>
<dbReference type="Proteomes" id="UP001497382">
    <property type="component" value="Unassembled WGS sequence"/>
</dbReference>
<keyword evidence="2" id="KW-1185">Reference proteome</keyword>
<name>A0AAV2AGX2_9ARAC</name>
<dbReference type="AlphaFoldDB" id="A0AAV2AGX2"/>
<comment type="caution">
    <text evidence="1">The sequence shown here is derived from an EMBL/GenBank/DDBJ whole genome shotgun (WGS) entry which is preliminary data.</text>
</comment>
<protein>
    <submittedName>
        <fullName evidence="1">Uncharacterized protein</fullName>
    </submittedName>
</protein>
<feature type="non-terminal residue" evidence="1">
    <location>
        <position position="31"/>
    </location>
</feature>
<reference evidence="1 2" key="1">
    <citation type="submission" date="2024-04" db="EMBL/GenBank/DDBJ databases">
        <authorList>
            <person name="Rising A."/>
            <person name="Reimegard J."/>
            <person name="Sonavane S."/>
            <person name="Akerstrom W."/>
            <person name="Nylinder S."/>
            <person name="Hedman E."/>
            <person name="Kallberg Y."/>
        </authorList>
    </citation>
    <scope>NUCLEOTIDE SEQUENCE [LARGE SCALE GENOMIC DNA]</scope>
</reference>
<organism evidence="1 2">
    <name type="scientific">Larinioides sclopetarius</name>
    <dbReference type="NCBI Taxonomy" id="280406"/>
    <lineage>
        <taxon>Eukaryota</taxon>
        <taxon>Metazoa</taxon>
        <taxon>Ecdysozoa</taxon>
        <taxon>Arthropoda</taxon>
        <taxon>Chelicerata</taxon>
        <taxon>Arachnida</taxon>
        <taxon>Araneae</taxon>
        <taxon>Araneomorphae</taxon>
        <taxon>Entelegynae</taxon>
        <taxon>Araneoidea</taxon>
        <taxon>Araneidae</taxon>
        <taxon>Larinioides</taxon>
    </lineage>
</organism>
<sequence length="31" mass="3696">MRRIHQRFSNHQVVAHCYERIPGSLNQVECS</sequence>
<accession>A0AAV2AGX2</accession>
<dbReference type="EMBL" id="CAXIEN010000161">
    <property type="protein sequence ID" value="CAL1282906.1"/>
    <property type="molecule type" value="Genomic_DNA"/>
</dbReference>
<evidence type="ECO:0000313" key="2">
    <source>
        <dbReference type="Proteomes" id="UP001497382"/>
    </source>
</evidence>